<name>A0AAN3AD10_BACO1</name>
<reference evidence="5 6" key="1">
    <citation type="submission" date="2007-03" db="EMBL/GenBank/DDBJ databases">
        <authorList>
            <person name="Fulton L."/>
            <person name="Clifton S."/>
            <person name="Fulton B."/>
            <person name="Xu J."/>
            <person name="Minx P."/>
            <person name="Pepin K.H."/>
            <person name="Johnson M."/>
            <person name="Thiruvilangam P."/>
            <person name="Bhonagiri V."/>
            <person name="Nash W.E."/>
            <person name="Mardis E.R."/>
            <person name="Wilson R.K."/>
        </authorList>
    </citation>
    <scope>NUCLEOTIDE SEQUENCE [LARGE SCALE GENOMIC DNA]</scope>
    <source>
        <strain evidence="6">ATCC 8483 / DSM 1896 / JCM 5824 / BCRC 10623 / CCUG 4943 / NCTC 11153</strain>
    </source>
</reference>
<dbReference type="Gene3D" id="2.60.40.10">
    <property type="entry name" value="Immunoglobulins"/>
    <property type="match status" value="1"/>
</dbReference>
<evidence type="ECO:0000313" key="5">
    <source>
        <dbReference type="EMBL" id="EDO14246.1"/>
    </source>
</evidence>
<evidence type="ECO:0000256" key="2">
    <source>
        <dbReference type="ARBA" id="ARBA00022525"/>
    </source>
</evidence>
<dbReference type="Gene3D" id="2.60.40.2030">
    <property type="match status" value="1"/>
</dbReference>
<feature type="chain" id="PRO_5042901042" description="DUF1565 domain-containing protein" evidence="4">
    <location>
        <begin position="20"/>
        <end position="677"/>
    </location>
</feature>
<proteinExistence type="predicted"/>
<dbReference type="Gene3D" id="2.160.20.10">
    <property type="entry name" value="Single-stranded right-handed beta-helix, Pectin lyase-like"/>
    <property type="match status" value="2"/>
</dbReference>
<evidence type="ECO:0000313" key="6">
    <source>
        <dbReference type="Proteomes" id="UP000005475"/>
    </source>
</evidence>
<dbReference type="GO" id="GO:0016837">
    <property type="term" value="F:carbon-oxygen lyase activity, acting on polysaccharides"/>
    <property type="evidence" value="ECO:0007669"/>
    <property type="project" value="TreeGrafter"/>
</dbReference>
<evidence type="ECO:0000256" key="4">
    <source>
        <dbReference type="SAM" id="SignalP"/>
    </source>
</evidence>
<comment type="caution">
    <text evidence="5">The sequence shown here is derived from an EMBL/GenBank/DDBJ whole genome shotgun (WGS) entry which is preliminary data.</text>
</comment>
<dbReference type="PANTHER" id="PTHR40088">
    <property type="entry name" value="PECTATE LYASE (EUROFUNG)"/>
    <property type="match status" value="1"/>
</dbReference>
<reference evidence="6" key="2">
    <citation type="submission" date="2007-04" db="EMBL/GenBank/DDBJ databases">
        <title>Draft genome sequence of Bacteroides ovatus (ATCC 8483).</title>
        <authorList>
            <person name="Sudarsanam P."/>
            <person name="Ley R."/>
            <person name="Guruge J."/>
            <person name="Turnbaugh P.J."/>
            <person name="Mahowald M."/>
            <person name="Liep D."/>
            <person name="Gordon J."/>
        </authorList>
    </citation>
    <scope>NUCLEOTIDE SEQUENCE [LARGE SCALE GENOMIC DNA]</scope>
    <source>
        <strain evidence="6">ATCC 8483 / DSM 1896 / JCM 5824 / BCRC 10623 / CCUG 4943 / NCTC 11153</strain>
    </source>
</reference>
<sequence length="677" mass="74306">MKYFYLLGLIAVLSFAACSDNNEELNEIVLGHQSAVFVGESVDVPSTGGSVNVTIDWNNTEWEIEYESNDNSFISSLSANVGGKAIGEGQTIVTIQCAANTTGEKRSQSINLISKATGNQVSLTLNQLADGIDVKLYRRLYVSPSDSQEKPDGSLEKPFKKISDAALKVEAGDTVLIAGGTYFEENITPITSGTAEAMIVFKPLSDNDKVTIKHPGKQFTTDGTPVFNLYQRSYIWVEGFTFKSYYYSGWTFEMKEANHCVVINNHFEDIGNDKIVNTGISLIRLYNSSDNVICNNYFKATYGDGVGMGRESNNNLLANNTFIEFKGKARGWAGEGSSFTTNITLGDEMEFDSNNLIAFNYSTKGRSLFWADRNGSDNIILRNLGYDAGTFIFDESRCKRNIIQENIGYKINGPAFETARYETGYTEDERLINNIAYKASIGFFMSKSWRAVVRNNIAYLCKDYSFSFDETAAACGPHIFEYNLWGTTQNNGNNCLNYLNQKKPASYLVEQQGGINGPTGDPMFANPDNGDFTLKSGSPAIGAGKLGQDLGAFAVYPPTSYGWNEEWKLSKGVCVSFSKPVTDCVALGQHIVFVKLSSPSSKAISVKVKAVAGDARPCIDYTMVDEISFAPGEVSKAILVNVVDNGFDDNQLLCLQITQVNGAQIGPRNIHAIRIER</sequence>
<dbReference type="GeneID" id="29453396"/>
<evidence type="ECO:0008006" key="7">
    <source>
        <dbReference type="Google" id="ProtNLM"/>
    </source>
</evidence>
<protein>
    <recommendedName>
        <fullName evidence="7">DUF1565 domain-containing protein</fullName>
    </recommendedName>
</protein>
<organism evidence="5 6">
    <name type="scientific">Bacteroides ovatus (strain ATCC 8483 / DSM 1896 / JCM 5824 / BCRC 10623 / CCUG 4943 / NCTC 11153)</name>
    <dbReference type="NCBI Taxonomy" id="411476"/>
    <lineage>
        <taxon>Bacteria</taxon>
        <taxon>Pseudomonadati</taxon>
        <taxon>Bacteroidota</taxon>
        <taxon>Bacteroidia</taxon>
        <taxon>Bacteroidales</taxon>
        <taxon>Bacteroidaceae</taxon>
        <taxon>Bacteroides</taxon>
    </lineage>
</organism>
<dbReference type="InterPro" id="IPR011050">
    <property type="entry name" value="Pectin_lyase_fold/virulence"/>
</dbReference>
<accession>A0AAN3AD10</accession>
<dbReference type="SUPFAM" id="SSF141072">
    <property type="entry name" value="CalX-like"/>
    <property type="match status" value="1"/>
</dbReference>
<dbReference type="InterPro" id="IPR038081">
    <property type="entry name" value="CalX-like_sf"/>
</dbReference>
<dbReference type="InterPro" id="IPR012334">
    <property type="entry name" value="Pectin_lyas_fold"/>
</dbReference>
<dbReference type="EMBL" id="AAXF02000020">
    <property type="protein sequence ID" value="EDO14246.1"/>
    <property type="molecule type" value="Genomic_DNA"/>
</dbReference>
<dbReference type="InterPro" id="IPR013783">
    <property type="entry name" value="Ig-like_fold"/>
</dbReference>
<feature type="signal peptide" evidence="4">
    <location>
        <begin position="1"/>
        <end position="19"/>
    </location>
</feature>
<dbReference type="PANTHER" id="PTHR40088:SF2">
    <property type="entry name" value="SECRETED SUGAR HYDROLASE"/>
    <property type="match status" value="1"/>
</dbReference>
<keyword evidence="2" id="KW-0964">Secreted</keyword>
<comment type="subcellular location">
    <subcellularLocation>
        <location evidence="1">Secreted</location>
    </subcellularLocation>
</comment>
<gene>
    <name evidence="5" type="ORF">BACOVA_00045</name>
</gene>
<dbReference type="Proteomes" id="UP000005475">
    <property type="component" value="Unassembled WGS sequence"/>
</dbReference>
<dbReference type="SUPFAM" id="SSF51126">
    <property type="entry name" value="Pectin lyase-like"/>
    <property type="match status" value="1"/>
</dbReference>
<dbReference type="GO" id="GO:0005576">
    <property type="term" value="C:extracellular region"/>
    <property type="evidence" value="ECO:0007669"/>
    <property type="project" value="UniProtKB-SubCell"/>
</dbReference>
<keyword evidence="3 4" id="KW-0732">Signal</keyword>
<dbReference type="PROSITE" id="PS51257">
    <property type="entry name" value="PROKAR_LIPOPROTEIN"/>
    <property type="match status" value="1"/>
</dbReference>
<dbReference type="InterPro" id="IPR052052">
    <property type="entry name" value="Polysaccharide_Lyase_9"/>
</dbReference>
<evidence type="ECO:0000256" key="3">
    <source>
        <dbReference type="ARBA" id="ARBA00022729"/>
    </source>
</evidence>
<dbReference type="AlphaFoldDB" id="A0AAN3AD10"/>
<evidence type="ECO:0000256" key="1">
    <source>
        <dbReference type="ARBA" id="ARBA00004613"/>
    </source>
</evidence>
<dbReference type="RefSeq" id="WP_004297606.1">
    <property type="nucleotide sequence ID" value="NZ_DS264568.1"/>
</dbReference>